<dbReference type="HAMAP" id="MF_00107">
    <property type="entry name" value="IspF"/>
    <property type="match status" value="1"/>
</dbReference>
<dbReference type="SUPFAM" id="SSF53448">
    <property type="entry name" value="Nucleotide-diphospho-sugar transferases"/>
    <property type="match status" value="1"/>
</dbReference>
<evidence type="ECO:0000256" key="6">
    <source>
        <dbReference type="ARBA" id="ARBA00022723"/>
    </source>
</evidence>
<evidence type="ECO:0000256" key="8">
    <source>
        <dbReference type="ARBA" id="ARBA00023239"/>
    </source>
</evidence>
<feature type="site" description="Transition state stabilizer" evidence="10">
    <location>
        <position position="345"/>
    </location>
</feature>
<dbReference type="CDD" id="cd02516">
    <property type="entry name" value="CDP-ME_synthetase"/>
    <property type="match status" value="1"/>
</dbReference>
<keyword evidence="6 10" id="KW-0479">Metal-binding</keyword>
<feature type="region of interest" description="2-C-methyl-D-erythritol 4-phosphate cytidylyltransferase" evidence="10">
    <location>
        <begin position="1"/>
        <end position="213"/>
    </location>
</feature>
<dbReference type="RefSeq" id="WP_066182314.1">
    <property type="nucleotide sequence ID" value="NZ_CP035926.1"/>
</dbReference>
<dbReference type="NCBIfam" id="NF006899">
    <property type="entry name" value="PRK09382.1"/>
    <property type="match status" value="1"/>
</dbReference>
<comment type="function">
    <text evidence="10">Bifunctional enzyme that catalyzes the formation of 4-diphosphocytidyl-2-C-methyl-D-erythritol from CTP and 2-C-methyl-D-erythritol 4-phosphate (MEP) (IspD), and catalyzes the conversion of 4-diphosphocytidyl-2-C-methyl-D-erythritol 2-phosphate (CDP-ME2P) to 2-C-methyl-D-erythritol 2,4-cyclodiphosphate (ME-CPP) with a corresponding release of cytidine 5-monophosphate (CMP) (IspF).</text>
</comment>
<feature type="binding site" evidence="10">
    <location>
        <begin position="344"/>
        <end position="347"/>
    </location>
    <ligand>
        <name>4-CDP-2-C-methyl-D-erythritol 2-phosphate</name>
        <dbReference type="ChEBI" id="CHEBI:57919"/>
    </ligand>
</feature>
<feature type="site" description="Transition state stabilizer" evidence="10">
    <location>
        <position position="246"/>
    </location>
</feature>
<feature type="site" description="Transition state stabilizer" evidence="10">
    <location>
        <position position="23"/>
    </location>
</feature>
<comment type="caution">
    <text evidence="13">The sequence shown here is derived from an EMBL/GenBank/DDBJ whole genome shotgun (WGS) entry which is preliminary data.</text>
</comment>
<feature type="region of interest" description="2-C-methyl-D-erythritol 2,4-cyclodiphosphate synthase" evidence="10">
    <location>
        <begin position="214"/>
        <end position="374"/>
    </location>
</feature>
<evidence type="ECO:0000256" key="2">
    <source>
        <dbReference type="ARBA" id="ARBA00001968"/>
    </source>
</evidence>
<comment type="similarity">
    <text evidence="10">In the N-terminal section; belongs to the IspD/TarI cytidylyltransferase family. IspD subfamily.</text>
</comment>
<name>A0A1C7WNQ3_9BACT</name>
<dbReference type="InterPro" id="IPR026596">
    <property type="entry name" value="IspD/F"/>
</dbReference>
<dbReference type="SUPFAM" id="SSF69765">
    <property type="entry name" value="IpsF-like"/>
    <property type="match status" value="1"/>
</dbReference>
<dbReference type="Pfam" id="PF02542">
    <property type="entry name" value="YgbB"/>
    <property type="match status" value="1"/>
</dbReference>
<feature type="binding site" evidence="10">
    <location>
        <begin position="268"/>
        <end position="270"/>
    </location>
    <ligand>
        <name>4-CDP-2-C-methyl-D-erythritol 2-phosphate</name>
        <dbReference type="ChEBI" id="CHEBI:57919"/>
    </ligand>
</feature>
<evidence type="ECO:0000256" key="10">
    <source>
        <dbReference type="HAMAP-Rule" id="MF_01520"/>
    </source>
</evidence>
<dbReference type="CDD" id="cd00554">
    <property type="entry name" value="MECDP_synthase"/>
    <property type="match status" value="1"/>
</dbReference>
<keyword evidence="14" id="KW-1185">Reference proteome</keyword>
<evidence type="ECO:0000256" key="3">
    <source>
        <dbReference type="ARBA" id="ARBA00004709"/>
    </source>
</evidence>
<feature type="site" description="Positions MEP for the nucleophilic attack" evidence="10">
    <location>
        <position position="141"/>
    </location>
</feature>
<evidence type="ECO:0000256" key="1">
    <source>
        <dbReference type="ARBA" id="ARBA00000200"/>
    </source>
</evidence>
<keyword evidence="5 10" id="KW-0548">Nucleotidyltransferase</keyword>
<comment type="similarity">
    <text evidence="11">Belongs to the IspF family.</text>
</comment>
<comment type="cofactor">
    <cofactor evidence="2 10">
        <name>a divalent metal cation</name>
        <dbReference type="ChEBI" id="CHEBI:60240"/>
    </cofactor>
</comment>
<comment type="catalytic activity">
    <reaction evidence="10">
        <text>2-C-methyl-D-erythritol 4-phosphate + CTP + H(+) = 4-CDP-2-C-methyl-D-erythritol + diphosphate</text>
        <dbReference type="Rhea" id="RHEA:13429"/>
        <dbReference type="ChEBI" id="CHEBI:15378"/>
        <dbReference type="ChEBI" id="CHEBI:33019"/>
        <dbReference type="ChEBI" id="CHEBI:37563"/>
        <dbReference type="ChEBI" id="CHEBI:57823"/>
        <dbReference type="ChEBI" id="CHEBI:58262"/>
        <dbReference type="EC" id="2.7.7.60"/>
    </reaction>
</comment>
<dbReference type="InterPro" id="IPR034683">
    <property type="entry name" value="IspD/TarI"/>
</dbReference>
<keyword evidence="4 10" id="KW-0808">Transferase</keyword>
<dbReference type="InterPro" id="IPR020555">
    <property type="entry name" value="MECDP_synthase_CS"/>
</dbReference>
<dbReference type="Gene3D" id="3.90.550.10">
    <property type="entry name" value="Spore Coat Polysaccharide Biosynthesis Protein SpsA, Chain A"/>
    <property type="match status" value="1"/>
</dbReference>
<keyword evidence="8 10" id="KW-0456">Lyase</keyword>
<gene>
    <name evidence="10 13" type="primary">ispDF</name>
    <name evidence="13" type="ORF">AA347_00359</name>
</gene>
<feature type="binding site" evidence="10">
    <location>
        <position position="254"/>
    </location>
    <ligand>
        <name>a divalent metal cation</name>
        <dbReference type="ChEBI" id="CHEBI:60240"/>
    </ligand>
</feature>
<dbReference type="Proteomes" id="UP000092987">
    <property type="component" value="Unassembled WGS sequence"/>
</dbReference>
<feature type="binding site" evidence="10">
    <location>
        <begin position="246"/>
        <end position="247"/>
    </location>
    <ligand>
        <name>4-CDP-2-C-methyl-D-erythritol 2-phosphate</name>
        <dbReference type="ChEBI" id="CHEBI:57919"/>
    </ligand>
</feature>
<evidence type="ECO:0000256" key="9">
    <source>
        <dbReference type="ARBA" id="ARBA00023268"/>
    </source>
</evidence>
<proteinExistence type="inferred from homology"/>
<comment type="pathway">
    <text evidence="10">Isoprenoid biosynthesis; isopentenyl diphosphate biosynthesis via DXP pathway; isopentenyl diphosphate from 1-deoxy-D-xylulose 5-phosphate: step 2/6.</text>
</comment>
<reference evidence="13 14" key="1">
    <citation type="submission" date="2015-10" db="EMBL/GenBank/DDBJ databases">
        <authorList>
            <person name="Rovetto F.F."/>
            <person name="Cocolin L.L."/>
            <person name="Illeghems K.K."/>
            <person name="Van Nieuwerbuegh F.F."/>
            <person name="Houf K.K."/>
        </authorList>
    </citation>
    <scope>NUCLEOTIDE SEQUENCE [LARGE SCALE GENOMIC DNA]</scope>
    <source>
        <strain evidence="13 14">LMG 24486</strain>
    </source>
</reference>
<feature type="site" description="Transition state stabilizer" evidence="10">
    <location>
        <position position="16"/>
    </location>
</feature>
<evidence type="ECO:0000259" key="12">
    <source>
        <dbReference type="Pfam" id="PF02542"/>
    </source>
</evidence>
<feature type="binding site" evidence="10">
    <location>
        <position position="220"/>
    </location>
    <ligand>
        <name>a divalent metal cation</name>
        <dbReference type="ChEBI" id="CHEBI:60240"/>
    </ligand>
</feature>
<dbReference type="PANTHER" id="PTHR43181">
    <property type="entry name" value="2-C-METHYL-D-ERYTHRITOL 2,4-CYCLODIPHOSPHATE SYNTHASE, CHLOROPLASTIC"/>
    <property type="match status" value="1"/>
</dbReference>
<feature type="binding site" evidence="10">
    <location>
        <begin position="220"/>
        <end position="222"/>
    </location>
    <ligand>
        <name>4-CDP-2-C-methyl-D-erythritol 2-phosphate</name>
        <dbReference type="ChEBI" id="CHEBI:57919"/>
    </ligand>
</feature>
<comment type="pathway">
    <text evidence="3 10">Isoprenoid biosynthesis; isopentenyl diphosphate biosynthesis via DXP pathway; isopentenyl diphosphate from 1-deoxy-D-xylulose 5-phosphate: step 4/6.</text>
</comment>
<dbReference type="PROSITE" id="PS01350">
    <property type="entry name" value="ISPF"/>
    <property type="match status" value="1"/>
</dbReference>
<dbReference type="PROSITE" id="PS01295">
    <property type="entry name" value="ISPD"/>
    <property type="match status" value="1"/>
</dbReference>
<sequence>MKEITLVVLCAGNSTRFDNSCKKQWLRVGNIPLWLDVTSRLSSYSDFSETIVVSKEDELKYMQNFSDDFIFVKGGDTRQESIKNALEFVDTKYVLISDVARSCIPKDMFLRVLDKKSEAFCVVPILDVSDTVIYEKNCINRDEVKLIQTPQLSQTSILKDALNSNIEFTDESSAIKNKGYEITYVKGDIRAKKLTFIDDLNEIPCLTPPSKNFFVGFGFDIHSFEEGKDMFLGGVKLPYDYGFKAHSDGDVLLHSLIDALLGAVGAGDIGEFFPDNDPKYKNIDSKELLKYILRFIKNVGYEIVNVDITIIAEKPKITPHKQDIKSSLSNLLELSKQFINVKASTSEKLGSIGRAEGVVVQSVVNLKYYEWNKK</sequence>
<dbReference type="PANTHER" id="PTHR43181:SF1">
    <property type="entry name" value="2-C-METHYL-D-ERYTHRITOL 2,4-CYCLODIPHOSPHATE SYNTHASE, CHLOROPLASTIC"/>
    <property type="match status" value="1"/>
</dbReference>
<dbReference type="InterPro" id="IPR036571">
    <property type="entry name" value="MECDP_synthase_sf"/>
</dbReference>
<dbReference type="EMBL" id="LLKQ01000001">
    <property type="protein sequence ID" value="OCL94913.1"/>
    <property type="molecule type" value="Genomic_DNA"/>
</dbReference>
<comment type="catalytic activity">
    <reaction evidence="1 10 11">
        <text>4-CDP-2-C-methyl-D-erythritol 2-phosphate = 2-C-methyl-D-erythritol 2,4-cyclic diphosphate + CMP</text>
        <dbReference type="Rhea" id="RHEA:23864"/>
        <dbReference type="ChEBI" id="CHEBI:57919"/>
        <dbReference type="ChEBI" id="CHEBI:58483"/>
        <dbReference type="ChEBI" id="CHEBI:60377"/>
        <dbReference type="EC" id="4.6.1.12"/>
    </reaction>
</comment>
<dbReference type="InterPro" id="IPR003526">
    <property type="entry name" value="MECDP_synthase"/>
</dbReference>
<keyword evidence="9 10" id="KW-0511">Multifunctional enzyme</keyword>
<dbReference type="HAMAP" id="MF_01520">
    <property type="entry name" value="IspDF"/>
    <property type="match status" value="1"/>
</dbReference>
<evidence type="ECO:0000256" key="4">
    <source>
        <dbReference type="ARBA" id="ARBA00022679"/>
    </source>
</evidence>
<dbReference type="NCBIfam" id="TIGR00151">
    <property type="entry name" value="ispF"/>
    <property type="match status" value="1"/>
</dbReference>
<dbReference type="InterPro" id="IPR029044">
    <property type="entry name" value="Nucleotide-diphossugar_trans"/>
</dbReference>
<organism evidence="13 14">
    <name type="scientific">Aliarcobacter thereius LMG 24486</name>
    <dbReference type="NCBI Taxonomy" id="1032240"/>
    <lineage>
        <taxon>Bacteria</taxon>
        <taxon>Pseudomonadati</taxon>
        <taxon>Campylobacterota</taxon>
        <taxon>Epsilonproteobacteria</taxon>
        <taxon>Campylobacterales</taxon>
        <taxon>Arcobacteraceae</taxon>
        <taxon>Aliarcobacter</taxon>
    </lineage>
</organism>
<dbReference type="Pfam" id="PF01128">
    <property type="entry name" value="IspD"/>
    <property type="match status" value="1"/>
</dbReference>
<dbReference type="InterPro" id="IPR018294">
    <property type="entry name" value="ISPD_synthase_CS"/>
</dbReference>
<evidence type="ECO:0000256" key="5">
    <source>
        <dbReference type="ARBA" id="ARBA00022695"/>
    </source>
</evidence>
<dbReference type="Gene3D" id="3.30.1330.50">
    <property type="entry name" value="2-C-methyl-D-erythritol 2,4-cyclodiphosphate synthase"/>
    <property type="match status" value="1"/>
</dbReference>
<protein>
    <recommendedName>
        <fullName evidence="10">Bifunctional enzyme IspD/IspF</fullName>
    </recommendedName>
    <domain>
        <recommendedName>
            <fullName evidence="10">2-C-methyl-D-erythritol 4-phosphate cytidylyltransferase</fullName>
            <ecNumber evidence="10">2.7.7.60</ecNumber>
        </recommendedName>
        <alternativeName>
            <fullName evidence="10">4-diphosphocytidyl-2C-methyl-D-erythritol synthase</fullName>
        </alternativeName>
        <alternativeName>
            <fullName evidence="10">MEP cytidylyltransferase</fullName>
            <shortName evidence="10">MCT</shortName>
        </alternativeName>
    </domain>
    <domain>
        <recommendedName>
            <fullName evidence="10">2-C-methyl-D-erythritol 2,4-cyclodiphosphate synthase</fullName>
            <shortName evidence="10">MECDP-synthase</shortName>
            <shortName evidence="10">MECPP-synthase</shortName>
            <shortName evidence="10">MECPS</shortName>
            <ecNumber evidence="10">4.6.1.12</ecNumber>
        </recommendedName>
    </domain>
</protein>
<keyword evidence="7 10" id="KW-0414">Isoprene biosynthesis</keyword>
<evidence type="ECO:0000256" key="11">
    <source>
        <dbReference type="RuleBase" id="RU004395"/>
    </source>
</evidence>
<feature type="binding site" evidence="10">
    <location>
        <position position="222"/>
    </location>
    <ligand>
        <name>a divalent metal cation</name>
        <dbReference type="ChEBI" id="CHEBI:60240"/>
    </ligand>
</feature>
<comment type="similarity">
    <text evidence="10">In the C-terminal section; belongs to the IspF family.</text>
</comment>
<evidence type="ECO:0000256" key="7">
    <source>
        <dbReference type="ARBA" id="ARBA00023229"/>
    </source>
</evidence>
<accession>A0A1C7WNQ3</accession>
<comment type="caution">
    <text evidence="10">Lacks conserved residue(s) required for the propagation of feature annotation.</text>
</comment>
<dbReference type="EC" id="2.7.7.60" evidence="10"/>
<dbReference type="EC" id="4.6.1.12" evidence="10"/>
<evidence type="ECO:0000313" key="14">
    <source>
        <dbReference type="Proteomes" id="UP000092987"/>
    </source>
</evidence>
<feature type="domain" description="2-C-methyl-D-erythritol 2,4-cyclodiphosphate synthase" evidence="12">
    <location>
        <begin position="214"/>
        <end position="366"/>
    </location>
</feature>
<feature type="binding site" evidence="10">
    <location>
        <position position="354"/>
    </location>
    <ligand>
        <name>4-CDP-2-C-methyl-D-erythritol 2-phosphate</name>
        <dbReference type="ChEBI" id="CHEBI:57919"/>
    </ligand>
</feature>
<feature type="binding site" evidence="10">
    <location>
        <begin position="273"/>
        <end position="277"/>
    </location>
    <ligand>
        <name>4-CDP-2-C-methyl-D-erythritol 2-phosphate</name>
        <dbReference type="ChEBI" id="CHEBI:57919"/>
    </ligand>
</feature>
<feature type="site" description="Positions MEP for the nucleophilic attack" evidence="10">
    <location>
        <position position="193"/>
    </location>
</feature>
<evidence type="ECO:0000313" key="13">
    <source>
        <dbReference type="EMBL" id="OCL94913.1"/>
    </source>
</evidence>